<keyword evidence="1" id="KW-1133">Transmembrane helix</keyword>
<evidence type="ECO:0000313" key="3">
    <source>
        <dbReference type="Proteomes" id="UP001460072"/>
    </source>
</evidence>
<comment type="caution">
    <text evidence="2">The sequence shown here is derived from an EMBL/GenBank/DDBJ whole genome shotgun (WGS) entry which is preliminary data.</text>
</comment>
<keyword evidence="1" id="KW-0472">Membrane</keyword>
<dbReference type="Proteomes" id="UP001460072">
    <property type="component" value="Unassembled WGS sequence"/>
</dbReference>
<proteinExistence type="predicted"/>
<keyword evidence="1" id="KW-0812">Transmembrane</keyword>
<reference evidence="2 3" key="1">
    <citation type="submission" date="2024-03" db="EMBL/GenBank/DDBJ databases">
        <title>Two novel species of the genus Flavobacterium exhibiting potentially degradation of complex polysaccharides.</title>
        <authorList>
            <person name="Lian X."/>
        </authorList>
    </citation>
    <scope>NUCLEOTIDE SEQUENCE [LARGE SCALE GENOMIC DNA]</scope>
    <source>
        <strain evidence="3">j3</strain>
    </source>
</reference>
<name>A0ABU9NC62_9FLAO</name>
<organism evidence="2 3">
    <name type="scientific">Flavobacterium aureirubrum</name>
    <dbReference type="NCBI Taxonomy" id="3133147"/>
    <lineage>
        <taxon>Bacteria</taxon>
        <taxon>Pseudomonadati</taxon>
        <taxon>Bacteroidota</taxon>
        <taxon>Flavobacteriia</taxon>
        <taxon>Flavobacteriales</taxon>
        <taxon>Flavobacteriaceae</taxon>
        <taxon>Flavobacterium</taxon>
    </lineage>
</organism>
<gene>
    <name evidence="2" type="ORF">WFZ85_16285</name>
</gene>
<dbReference type="RefSeq" id="WP_342697284.1">
    <property type="nucleotide sequence ID" value="NZ_JBCGDO010000144.1"/>
</dbReference>
<evidence type="ECO:0000313" key="2">
    <source>
        <dbReference type="EMBL" id="MEM0544145.1"/>
    </source>
</evidence>
<protein>
    <submittedName>
        <fullName evidence="2">Uncharacterized protein</fullName>
    </submittedName>
</protein>
<evidence type="ECO:0000256" key="1">
    <source>
        <dbReference type="SAM" id="Phobius"/>
    </source>
</evidence>
<dbReference type="EMBL" id="JBCGDO010000144">
    <property type="protein sequence ID" value="MEM0544145.1"/>
    <property type="molecule type" value="Genomic_DNA"/>
</dbReference>
<feature type="transmembrane region" description="Helical" evidence="1">
    <location>
        <begin position="6"/>
        <end position="24"/>
    </location>
</feature>
<keyword evidence="3" id="KW-1185">Reference proteome</keyword>
<accession>A0ABU9NC62</accession>
<sequence length="61" mass="6921">MTQNEIQIVLEIIIIGLGLYLAFIKSYREEKGKNLATKEDISAITKQIEGVKSEIEIQKDI</sequence>